<evidence type="ECO:0000259" key="1">
    <source>
        <dbReference type="Pfam" id="PF06094"/>
    </source>
</evidence>
<dbReference type="GO" id="GO:0016740">
    <property type="term" value="F:transferase activity"/>
    <property type="evidence" value="ECO:0007669"/>
    <property type="project" value="UniProtKB-KW"/>
</dbReference>
<gene>
    <name evidence="2" type="ORF">MHY01S_19850</name>
</gene>
<comment type="caution">
    <text evidence="2">The sequence shown here is derived from an EMBL/GenBank/DDBJ whole genome shotgun (WGS) entry which is preliminary data.</text>
</comment>
<dbReference type="CDD" id="cd06661">
    <property type="entry name" value="GGCT_like"/>
    <property type="match status" value="1"/>
</dbReference>
<reference evidence="2 3" key="1">
    <citation type="submission" date="2019-07" db="EMBL/GenBank/DDBJ databases">
        <title>Whole genome shotgun sequence of Meiothermus hypogaeus NBRC 106114.</title>
        <authorList>
            <person name="Hosoyama A."/>
            <person name="Uohara A."/>
            <person name="Ohji S."/>
            <person name="Ichikawa N."/>
        </authorList>
    </citation>
    <scope>NUCLEOTIDE SEQUENCE [LARGE SCALE GENOMIC DNA]</scope>
    <source>
        <strain evidence="2 3">NBRC 106114</strain>
    </source>
</reference>
<keyword evidence="2" id="KW-0808">Transferase</keyword>
<dbReference type="Proteomes" id="UP000321197">
    <property type="component" value="Unassembled WGS sequence"/>
</dbReference>
<proteinExistence type="predicted"/>
<dbReference type="EMBL" id="BJXL01000062">
    <property type="protein sequence ID" value="GEM83819.1"/>
    <property type="molecule type" value="Genomic_DNA"/>
</dbReference>
<dbReference type="SUPFAM" id="SSF110857">
    <property type="entry name" value="Gamma-glutamyl cyclotransferase-like"/>
    <property type="match status" value="1"/>
</dbReference>
<feature type="domain" description="Gamma-glutamylcyclotransferase AIG2-like" evidence="1">
    <location>
        <begin position="7"/>
        <end position="134"/>
    </location>
</feature>
<dbReference type="Pfam" id="PF06094">
    <property type="entry name" value="GGACT"/>
    <property type="match status" value="1"/>
</dbReference>
<evidence type="ECO:0000313" key="3">
    <source>
        <dbReference type="Proteomes" id="UP000321197"/>
    </source>
</evidence>
<protein>
    <submittedName>
        <fullName evidence="2">Gamma-glutamylcyclotransferase</fullName>
    </submittedName>
</protein>
<dbReference type="AlphaFoldDB" id="A0A511R2M0"/>
<dbReference type="InterPro" id="IPR009288">
    <property type="entry name" value="AIG2-like_dom"/>
</dbReference>
<dbReference type="OrthoDB" id="8538589at2"/>
<accession>A0A511R2M0</accession>
<dbReference type="RefSeq" id="WP_119340169.1">
    <property type="nucleotide sequence ID" value="NZ_BJXL01000062.1"/>
</dbReference>
<dbReference type="InterPro" id="IPR013024">
    <property type="entry name" value="GGCT-like"/>
</dbReference>
<organism evidence="2 3">
    <name type="scientific">Meiothermus hypogaeus NBRC 106114</name>
    <dbReference type="NCBI Taxonomy" id="1227553"/>
    <lineage>
        <taxon>Bacteria</taxon>
        <taxon>Thermotogati</taxon>
        <taxon>Deinococcota</taxon>
        <taxon>Deinococci</taxon>
        <taxon>Thermales</taxon>
        <taxon>Thermaceae</taxon>
        <taxon>Meiothermus</taxon>
    </lineage>
</organism>
<evidence type="ECO:0000313" key="2">
    <source>
        <dbReference type="EMBL" id="GEM83819.1"/>
    </source>
</evidence>
<sequence length="142" mass="15949">MELPEAVFVYGTLKRGERNFEVSRQAGWLRSEPACIEGFRLFHIPKGDLRPYAYPGVVKGEGRVWGEVQWFANLDRALALLDRLEDEGGEYLRSPTTAYLFEQGGAPCRVWVYVYASLPALESAGGIWLPQGVWGEQTQPKG</sequence>
<dbReference type="InterPro" id="IPR036568">
    <property type="entry name" value="GGCT-like_sf"/>
</dbReference>
<dbReference type="Gene3D" id="3.10.490.10">
    <property type="entry name" value="Gamma-glutamyl cyclotransferase-like"/>
    <property type="match status" value="1"/>
</dbReference>
<name>A0A511R2M0_9DEIN</name>